<dbReference type="GO" id="GO:0016740">
    <property type="term" value="F:transferase activity"/>
    <property type="evidence" value="ECO:0007669"/>
    <property type="project" value="UniProtKB-UniRule"/>
</dbReference>
<reference evidence="12 13" key="1">
    <citation type="submission" date="2016-11" db="EMBL/GenBank/DDBJ databases">
        <title>Trade-off between light-utilization and light-protection in marine flavobacteria.</title>
        <authorList>
            <person name="Kumagai Y."/>
        </authorList>
    </citation>
    <scope>NUCLEOTIDE SEQUENCE [LARGE SCALE GENOMIC DNA]</scope>
    <source>
        <strain evidence="12 13">NBRC 107741</strain>
    </source>
</reference>
<dbReference type="Pfam" id="PF02424">
    <property type="entry name" value="ApbE"/>
    <property type="match status" value="1"/>
</dbReference>
<evidence type="ECO:0000256" key="5">
    <source>
        <dbReference type="ARBA" id="ARBA00022723"/>
    </source>
</evidence>
<name>A0A2S7KMX9_9FLAO</name>
<accession>A0A2S7KMX9</accession>
<dbReference type="Proteomes" id="UP000239800">
    <property type="component" value="Unassembled WGS sequence"/>
</dbReference>
<organism evidence="12 13">
    <name type="scientific">Aureitalea marina</name>
    <dbReference type="NCBI Taxonomy" id="930804"/>
    <lineage>
        <taxon>Bacteria</taxon>
        <taxon>Pseudomonadati</taxon>
        <taxon>Bacteroidota</taxon>
        <taxon>Flavobacteriia</taxon>
        <taxon>Flavobacteriales</taxon>
        <taxon>Flavobacteriaceae</taxon>
        <taxon>Aureitalea</taxon>
    </lineage>
</organism>
<keyword evidence="4 10" id="KW-0808">Transferase</keyword>
<dbReference type="EC" id="2.7.1.180" evidence="1 10"/>
<comment type="caution">
    <text evidence="12">The sequence shown here is derived from an EMBL/GenBank/DDBJ whole genome shotgun (WGS) entry which is preliminary data.</text>
</comment>
<proteinExistence type="inferred from homology"/>
<evidence type="ECO:0000256" key="1">
    <source>
        <dbReference type="ARBA" id="ARBA00011955"/>
    </source>
</evidence>
<dbReference type="SUPFAM" id="SSF143631">
    <property type="entry name" value="ApbE-like"/>
    <property type="match status" value="1"/>
</dbReference>
<keyword evidence="7 10" id="KW-0460">Magnesium</keyword>
<evidence type="ECO:0000256" key="9">
    <source>
        <dbReference type="ARBA" id="ARBA00048540"/>
    </source>
</evidence>
<evidence type="ECO:0000256" key="2">
    <source>
        <dbReference type="ARBA" id="ARBA00016337"/>
    </source>
</evidence>
<protein>
    <recommendedName>
        <fullName evidence="2 10">FAD:protein FMN transferase</fullName>
        <ecNumber evidence="1 10">2.7.1.180</ecNumber>
    </recommendedName>
    <alternativeName>
        <fullName evidence="8 10">Flavin transferase</fullName>
    </alternativeName>
</protein>
<dbReference type="RefSeq" id="WP_104811882.1">
    <property type="nucleotide sequence ID" value="NZ_MQUB01000001.1"/>
</dbReference>
<dbReference type="PIRSF" id="PIRSF006268">
    <property type="entry name" value="ApbE"/>
    <property type="match status" value="1"/>
</dbReference>
<dbReference type="PANTHER" id="PTHR30040">
    <property type="entry name" value="THIAMINE BIOSYNTHESIS LIPOPROTEIN APBE"/>
    <property type="match status" value="1"/>
</dbReference>
<comment type="cofactor">
    <cofactor evidence="11">
        <name>Mg(2+)</name>
        <dbReference type="ChEBI" id="CHEBI:18420"/>
    </cofactor>
    <cofactor evidence="11">
        <name>Mn(2+)</name>
        <dbReference type="ChEBI" id="CHEBI:29035"/>
    </cofactor>
    <text evidence="11">Magnesium. Can also use manganese.</text>
</comment>
<keyword evidence="13" id="KW-1185">Reference proteome</keyword>
<evidence type="ECO:0000256" key="3">
    <source>
        <dbReference type="ARBA" id="ARBA00022630"/>
    </source>
</evidence>
<feature type="binding site" evidence="11">
    <location>
        <position position="268"/>
    </location>
    <ligand>
        <name>Mg(2+)</name>
        <dbReference type="ChEBI" id="CHEBI:18420"/>
    </ligand>
</feature>
<comment type="similarity">
    <text evidence="10">Belongs to the ApbE family.</text>
</comment>
<evidence type="ECO:0000256" key="11">
    <source>
        <dbReference type="PIRSR" id="PIRSR006268-2"/>
    </source>
</evidence>
<evidence type="ECO:0000256" key="6">
    <source>
        <dbReference type="ARBA" id="ARBA00022827"/>
    </source>
</evidence>
<dbReference type="EMBL" id="MQUB01000001">
    <property type="protein sequence ID" value="PQB03961.1"/>
    <property type="molecule type" value="Genomic_DNA"/>
</dbReference>
<feature type="binding site" evidence="11">
    <location>
        <position position="152"/>
    </location>
    <ligand>
        <name>Mg(2+)</name>
        <dbReference type="ChEBI" id="CHEBI:18420"/>
    </ligand>
</feature>
<dbReference type="GO" id="GO:0046872">
    <property type="term" value="F:metal ion binding"/>
    <property type="evidence" value="ECO:0007669"/>
    <property type="project" value="UniProtKB-UniRule"/>
</dbReference>
<evidence type="ECO:0000313" key="13">
    <source>
        <dbReference type="Proteomes" id="UP000239800"/>
    </source>
</evidence>
<evidence type="ECO:0000256" key="10">
    <source>
        <dbReference type="PIRNR" id="PIRNR006268"/>
    </source>
</evidence>
<dbReference type="Gene3D" id="3.10.520.10">
    <property type="entry name" value="ApbE-like domains"/>
    <property type="match status" value="1"/>
</dbReference>
<evidence type="ECO:0000256" key="4">
    <source>
        <dbReference type="ARBA" id="ARBA00022679"/>
    </source>
</evidence>
<dbReference type="InterPro" id="IPR003374">
    <property type="entry name" value="ApbE-like_sf"/>
</dbReference>
<dbReference type="PANTHER" id="PTHR30040:SF2">
    <property type="entry name" value="FAD:PROTEIN FMN TRANSFERASE"/>
    <property type="match status" value="1"/>
</dbReference>
<keyword evidence="3 10" id="KW-0285">Flavoprotein</keyword>
<feature type="binding site" evidence="11">
    <location>
        <position position="264"/>
    </location>
    <ligand>
        <name>Mg(2+)</name>
        <dbReference type="ChEBI" id="CHEBI:18420"/>
    </ligand>
</feature>
<evidence type="ECO:0000313" key="12">
    <source>
        <dbReference type="EMBL" id="PQB03961.1"/>
    </source>
</evidence>
<gene>
    <name evidence="12" type="ORF">BST85_02835</name>
</gene>
<dbReference type="InterPro" id="IPR024932">
    <property type="entry name" value="ApbE"/>
</dbReference>
<comment type="catalytic activity">
    <reaction evidence="9 10">
        <text>L-threonyl-[protein] + FAD = FMN-L-threonyl-[protein] + AMP + H(+)</text>
        <dbReference type="Rhea" id="RHEA:36847"/>
        <dbReference type="Rhea" id="RHEA-COMP:11060"/>
        <dbReference type="Rhea" id="RHEA-COMP:11061"/>
        <dbReference type="ChEBI" id="CHEBI:15378"/>
        <dbReference type="ChEBI" id="CHEBI:30013"/>
        <dbReference type="ChEBI" id="CHEBI:57692"/>
        <dbReference type="ChEBI" id="CHEBI:74257"/>
        <dbReference type="ChEBI" id="CHEBI:456215"/>
        <dbReference type="EC" id="2.7.1.180"/>
    </reaction>
</comment>
<keyword evidence="6 10" id="KW-0274">FAD</keyword>
<dbReference type="AlphaFoldDB" id="A0A2S7KMX9"/>
<keyword evidence="5 10" id="KW-0479">Metal-binding</keyword>
<sequence length="311" mass="34209">MKLQRYTQTETLMGCGFKLGLVLDDPKRATELLTAGIAEIRRIEAVLTEFNETSMTGQLNYQAGGAAVEISEEFMQLMIRCKGLYRMTQGYFDPSAAVLKGIYRFDGQYARLPGNQQLNKQMELVGFDKIEFHTEKKQARLPVAGMRINFAAIGKGYAADRVRTIWQDAGVHGGIINASGDLCSFGKDEKGKDWTVGISDPDQEGRFILHLPISDRAIATSGNKYQYFIHQGKRYSHNLDPTTGKAISGIKSVSVISPSAELSDALATAIHAMGVRKGLGFANQLPSTHVVIIDDNNHIHFSKNLDYAATS</sequence>
<dbReference type="OrthoDB" id="9778595at2"/>
<evidence type="ECO:0000256" key="8">
    <source>
        <dbReference type="ARBA" id="ARBA00031306"/>
    </source>
</evidence>
<evidence type="ECO:0000256" key="7">
    <source>
        <dbReference type="ARBA" id="ARBA00022842"/>
    </source>
</evidence>